<dbReference type="InterPro" id="IPR010998">
    <property type="entry name" value="Integrase_recombinase_N"/>
</dbReference>
<sequence length="513" mass="57716">MRSSKGVIFKRCGCRDGGGRRLEQRCPRLTEQAHGSWCFHASARNLLGRSERVRRGGYPSQAAARRARDEWLACTGEERTARSWTVERWLRYWLTTRTHLRPTSMLHYTRDVEQVLFPRLGTLRLADLDGPLLRARFAEIANTTNRKGQPQSPSAMQHLRTTLCAALNHAVREGMIESNPARHIEVHGYRRPHAKVWTDDQVTDWQHTGQRPAVAVWTAEHLATFLTAVTDDSLYALWWLIGLRGLRRGEACGLRWSDIDLDRSVLYIIRNRTTAGYQVIEGPPKTAAGTRAVALDEHTLQILRQHRARQIEKRTRRRAAGKPWQDSGYVFVRMDGLPIHPSNVSCRFRQLLSRVDVPPIRLHDLRHTAASIAHQAGADLKTLQDLLGHSSILVTADTYTSVLPVAQRRCANATAKLVVTTARRTRNKIREKAGRNRPQSRPATGAPASTGPTTAIKDLPGGLETRAVTTPKRHPRDTHRPQGTETKKRSPHVSAGQPPLDVARPKGLEPLTF</sequence>
<dbReference type="SUPFAM" id="SSF56349">
    <property type="entry name" value="DNA breaking-rejoining enzymes"/>
    <property type="match status" value="1"/>
</dbReference>
<dbReference type="EMBL" id="CP073720">
    <property type="protein sequence ID" value="UWP82346.1"/>
    <property type="molecule type" value="Genomic_DNA"/>
</dbReference>
<keyword evidence="2" id="KW-0233">DNA recombination</keyword>
<dbReference type="InterPro" id="IPR044068">
    <property type="entry name" value="CB"/>
</dbReference>
<evidence type="ECO:0000256" key="2">
    <source>
        <dbReference type="ARBA" id="ARBA00023172"/>
    </source>
</evidence>
<dbReference type="Gene3D" id="1.10.150.130">
    <property type="match status" value="1"/>
</dbReference>
<organism evidence="7 8">
    <name type="scientific">Dactylosporangium fulvum</name>
    <dbReference type="NCBI Taxonomy" id="53359"/>
    <lineage>
        <taxon>Bacteria</taxon>
        <taxon>Bacillati</taxon>
        <taxon>Actinomycetota</taxon>
        <taxon>Actinomycetes</taxon>
        <taxon>Micromonosporales</taxon>
        <taxon>Micromonosporaceae</taxon>
        <taxon>Dactylosporangium</taxon>
    </lineage>
</organism>
<dbReference type="Gene3D" id="1.10.443.10">
    <property type="entry name" value="Intergrase catalytic core"/>
    <property type="match status" value="1"/>
</dbReference>
<gene>
    <name evidence="7" type="ORF">Dfulv_46095</name>
</gene>
<feature type="domain" description="Tyr recombinase" evidence="5">
    <location>
        <begin position="212"/>
        <end position="412"/>
    </location>
</feature>
<dbReference type="InterPro" id="IPR002104">
    <property type="entry name" value="Integrase_catalytic"/>
</dbReference>
<protein>
    <submittedName>
        <fullName evidence="7">Site-specific integrase</fullName>
    </submittedName>
</protein>
<evidence type="ECO:0000256" key="3">
    <source>
        <dbReference type="PROSITE-ProRule" id="PRU01248"/>
    </source>
</evidence>
<evidence type="ECO:0000313" key="7">
    <source>
        <dbReference type="EMBL" id="UWP82346.1"/>
    </source>
</evidence>
<feature type="region of interest" description="Disordered" evidence="4">
    <location>
        <begin position="421"/>
        <end position="513"/>
    </location>
</feature>
<feature type="domain" description="Core-binding (CB)" evidence="6">
    <location>
        <begin position="84"/>
        <end position="171"/>
    </location>
</feature>
<name>A0ABY5W2R5_9ACTN</name>
<evidence type="ECO:0000259" key="6">
    <source>
        <dbReference type="PROSITE" id="PS51900"/>
    </source>
</evidence>
<dbReference type="RefSeq" id="WP_259860118.1">
    <property type="nucleotide sequence ID" value="NZ_BAAAST010000033.1"/>
</dbReference>
<feature type="compositionally biased region" description="Low complexity" evidence="4">
    <location>
        <begin position="442"/>
        <end position="455"/>
    </location>
</feature>
<keyword evidence="1 3" id="KW-0238">DNA-binding</keyword>
<keyword evidence="8" id="KW-1185">Reference proteome</keyword>
<evidence type="ECO:0000259" key="5">
    <source>
        <dbReference type="PROSITE" id="PS51898"/>
    </source>
</evidence>
<dbReference type="Proteomes" id="UP001059617">
    <property type="component" value="Chromosome"/>
</dbReference>
<dbReference type="InterPro" id="IPR050090">
    <property type="entry name" value="Tyrosine_recombinase_XerCD"/>
</dbReference>
<reference evidence="7" key="2">
    <citation type="submission" date="2022-09" db="EMBL/GenBank/DDBJ databases">
        <title>Biosynthetic gene clusters of Dactylosporangioum fulvum.</title>
        <authorList>
            <person name="Caradec T."/>
        </authorList>
    </citation>
    <scope>NUCLEOTIDE SEQUENCE</scope>
    <source>
        <strain evidence="7">NRRL B-16292</strain>
    </source>
</reference>
<feature type="compositionally biased region" description="Basic and acidic residues" evidence="4">
    <location>
        <begin position="478"/>
        <end position="488"/>
    </location>
</feature>
<evidence type="ECO:0000256" key="1">
    <source>
        <dbReference type="ARBA" id="ARBA00023125"/>
    </source>
</evidence>
<dbReference type="PROSITE" id="PS51898">
    <property type="entry name" value="TYR_RECOMBINASE"/>
    <property type="match status" value="1"/>
</dbReference>
<dbReference type="PANTHER" id="PTHR30349">
    <property type="entry name" value="PHAGE INTEGRASE-RELATED"/>
    <property type="match status" value="1"/>
</dbReference>
<accession>A0ABY5W2R5</accession>
<proteinExistence type="predicted"/>
<dbReference type="PROSITE" id="PS51900">
    <property type="entry name" value="CB"/>
    <property type="match status" value="1"/>
</dbReference>
<evidence type="ECO:0000313" key="8">
    <source>
        <dbReference type="Proteomes" id="UP001059617"/>
    </source>
</evidence>
<dbReference type="InterPro" id="IPR013762">
    <property type="entry name" value="Integrase-like_cat_sf"/>
</dbReference>
<reference evidence="7" key="1">
    <citation type="submission" date="2021-04" db="EMBL/GenBank/DDBJ databases">
        <authorList>
            <person name="Hartkoorn R.C."/>
            <person name="Beaudoing E."/>
            <person name="Hot D."/>
        </authorList>
    </citation>
    <scope>NUCLEOTIDE SEQUENCE</scope>
    <source>
        <strain evidence="7">NRRL B-16292</strain>
    </source>
</reference>
<dbReference type="PANTHER" id="PTHR30349:SF91">
    <property type="entry name" value="INTA PROTEIN"/>
    <property type="match status" value="1"/>
</dbReference>
<dbReference type="InterPro" id="IPR011010">
    <property type="entry name" value="DNA_brk_join_enz"/>
</dbReference>
<evidence type="ECO:0000256" key="4">
    <source>
        <dbReference type="SAM" id="MobiDB-lite"/>
    </source>
</evidence>
<dbReference type="Pfam" id="PF00589">
    <property type="entry name" value="Phage_integrase"/>
    <property type="match status" value="1"/>
</dbReference>
<dbReference type="CDD" id="cd01189">
    <property type="entry name" value="INT_ICEBs1_C_like"/>
    <property type="match status" value="1"/>
</dbReference>